<evidence type="ECO:0000256" key="1">
    <source>
        <dbReference type="SAM" id="Phobius"/>
    </source>
</evidence>
<reference evidence="2 3" key="1">
    <citation type="submission" date="2019-07" db="EMBL/GenBank/DDBJ databases">
        <title>Whole genome shotgun sequence of Brevifollis gellanilyticus NBRC 108608.</title>
        <authorList>
            <person name="Hosoyama A."/>
            <person name="Uohara A."/>
            <person name="Ohji S."/>
            <person name="Ichikawa N."/>
        </authorList>
    </citation>
    <scope>NUCLEOTIDE SEQUENCE [LARGE SCALE GENOMIC DNA]</scope>
    <source>
        <strain evidence="2 3">NBRC 108608</strain>
    </source>
</reference>
<evidence type="ECO:0000313" key="3">
    <source>
        <dbReference type="Proteomes" id="UP000321577"/>
    </source>
</evidence>
<dbReference type="RefSeq" id="WP_146849793.1">
    <property type="nucleotide sequence ID" value="NZ_BKAG01000008.1"/>
</dbReference>
<feature type="transmembrane region" description="Helical" evidence="1">
    <location>
        <begin position="6"/>
        <end position="27"/>
    </location>
</feature>
<name>A0A512M632_9BACT</name>
<dbReference type="Proteomes" id="UP000321577">
    <property type="component" value="Unassembled WGS sequence"/>
</dbReference>
<dbReference type="EMBL" id="BKAG01000008">
    <property type="protein sequence ID" value="GEP42190.1"/>
    <property type="molecule type" value="Genomic_DNA"/>
</dbReference>
<dbReference type="AlphaFoldDB" id="A0A512M632"/>
<organism evidence="2 3">
    <name type="scientific">Brevifollis gellanilyticus</name>
    <dbReference type="NCBI Taxonomy" id="748831"/>
    <lineage>
        <taxon>Bacteria</taxon>
        <taxon>Pseudomonadati</taxon>
        <taxon>Verrucomicrobiota</taxon>
        <taxon>Verrucomicrobiia</taxon>
        <taxon>Verrucomicrobiales</taxon>
        <taxon>Verrucomicrobiaceae</taxon>
    </lineage>
</organism>
<keyword evidence="3" id="KW-1185">Reference proteome</keyword>
<keyword evidence="1" id="KW-1133">Transmembrane helix</keyword>
<comment type="caution">
    <text evidence="2">The sequence shown here is derived from an EMBL/GenBank/DDBJ whole genome shotgun (WGS) entry which is preliminary data.</text>
</comment>
<gene>
    <name evidence="2" type="ORF">BGE01nite_14810</name>
</gene>
<evidence type="ECO:0000313" key="2">
    <source>
        <dbReference type="EMBL" id="GEP42190.1"/>
    </source>
</evidence>
<accession>A0A512M632</accession>
<keyword evidence="1" id="KW-0472">Membrane</keyword>
<keyword evidence="1" id="KW-0812">Transmembrane</keyword>
<feature type="transmembrane region" description="Helical" evidence="1">
    <location>
        <begin position="34"/>
        <end position="58"/>
    </location>
</feature>
<feature type="transmembrane region" description="Helical" evidence="1">
    <location>
        <begin position="83"/>
        <end position="107"/>
    </location>
</feature>
<protein>
    <submittedName>
        <fullName evidence="2">Uncharacterized protein</fullName>
    </submittedName>
</protein>
<proteinExistence type="predicted"/>
<sequence length="122" mass="12977">MPDFPIPALFILAADAGIFVLWLIFVIRKAPLKFHYAMICASLGIWLLGMGIACSLLREFGNYMGRVGVGDPSRLSSLMGDSLIVGGIATHTVIKLVVITAIGLLIYKPKPTSTVTSGKAVS</sequence>